<organism evidence="1 2">
    <name type="scientific">Paenibacillus lactis</name>
    <dbReference type="NCBI Taxonomy" id="228574"/>
    <lineage>
        <taxon>Bacteria</taxon>
        <taxon>Bacillati</taxon>
        <taxon>Bacillota</taxon>
        <taxon>Bacilli</taxon>
        <taxon>Bacillales</taxon>
        <taxon>Paenibacillaceae</taxon>
        <taxon>Paenibacillus</taxon>
    </lineage>
</organism>
<dbReference type="InterPro" id="IPR036188">
    <property type="entry name" value="FAD/NAD-bd_sf"/>
</dbReference>
<protein>
    <recommendedName>
        <fullName evidence="3">NAD(P)/FAD-dependent oxidoreductase</fullName>
    </recommendedName>
</protein>
<dbReference type="SUPFAM" id="SSF51905">
    <property type="entry name" value="FAD/NAD(P)-binding domain"/>
    <property type="match status" value="1"/>
</dbReference>
<reference evidence="1 2" key="1">
    <citation type="submission" date="2021-03" db="EMBL/GenBank/DDBJ databases">
        <title>Genomic Encyclopedia of Type Strains, Phase IV (KMG-IV): sequencing the most valuable type-strain genomes for metagenomic binning, comparative biology and taxonomic classification.</title>
        <authorList>
            <person name="Goeker M."/>
        </authorList>
    </citation>
    <scope>NUCLEOTIDE SEQUENCE [LARGE SCALE GENOMIC DNA]</scope>
    <source>
        <strain evidence="1 2">DSM 15596</strain>
    </source>
</reference>
<dbReference type="Pfam" id="PF13738">
    <property type="entry name" value="Pyr_redox_3"/>
    <property type="match status" value="1"/>
</dbReference>
<name>A0ABS4FC78_9BACL</name>
<evidence type="ECO:0008006" key="3">
    <source>
        <dbReference type="Google" id="ProtNLM"/>
    </source>
</evidence>
<proteinExistence type="predicted"/>
<dbReference type="EMBL" id="JAGGKI010000006">
    <property type="protein sequence ID" value="MBP1893855.1"/>
    <property type="molecule type" value="Genomic_DNA"/>
</dbReference>
<comment type="caution">
    <text evidence="1">The sequence shown here is derived from an EMBL/GenBank/DDBJ whole genome shotgun (WGS) entry which is preliminary data.</text>
</comment>
<evidence type="ECO:0000313" key="1">
    <source>
        <dbReference type="EMBL" id="MBP1893855.1"/>
    </source>
</evidence>
<accession>A0ABS4FC78</accession>
<dbReference type="Gene3D" id="3.50.50.60">
    <property type="entry name" value="FAD/NAD(P)-binding domain"/>
    <property type="match status" value="2"/>
</dbReference>
<dbReference type="RefSeq" id="WP_007128042.1">
    <property type="nucleotide sequence ID" value="NZ_CP139098.1"/>
</dbReference>
<keyword evidence="2" id="KW-1185">Reference proteome</keyword>
<sequence>MASVLASIVIGGGQAGMASGYYLKQNGLKFLILKAGEHAAGSWPHYYDSLKLFSPVRLSSLPGMRISGAATHYPSQNEVIQYFPIGALGTEGKPIQTAGISLTAPGLYYVGLEGQRSFASATLRGVGPDEKYVVSKLMRYLKIRNHL</sequence>
<dbReference type="GeneID" id="95404925"/>
<evidence type="ECO:0000313" key="2">
    <source>
        <dbReference type="Proteomes" id="UP000706926"/>
    </source>
</evidence>
<dbReference type="Proteomes" id="UP000706926">
    <property type="component" value="Unassembled WGS sequence"/>
</dbReference>
<gene>
    <name evidence="1" type="ORF">J2Z18_002958</name>
</gene>